<dbReference type="EMBL" id="DS022253">
    <property type="protein sequence ID" value="EWG49403.1"/>
    <property type="molecule type" value="Genomic_DNA"/>
</dbReference>
<protein>
    <submittedName>
        <fullName evidence="2">Uncharacterized protein</fullName>
    </submittedName>
</protein>
<dbReference type="AlphaFoldDB" id="W7MD11"/>
<dbReference type="HOGENOM" id="CLU_2171295_0_0_1"/>
<accession>W7MD11</accession>
<keyword evidence="3" id="KW-1185">Reference proteome</keyword>
<gene>
    <name evidence="2" type="ORF">FVEG_08949</name>
</gene>
<keyword evidence="1" id="KW-0732">Signal</keyword>
<name>W7MD11_GIBM7</name>
<dbReference type="KEGG" id="fvr:FVEG_08949"/>
<dbReference type="EMBL" id="CM000582">
    <property type="protein sequence ID" value="EWG49403.1"/>
    <property type="molecule type" value="Genomic_DNA"/>
</dbReference>
<proteinExistence type="predicted"/>
<organism evidence="2 3">
    <name type="scientific">Gibberella moniliformis (strain M3125 / FGSC 7600)</name>
    <name type="common">Maize ear and stalk rot fungus</name>
    <name type="synonym">Fusarium verticillioides</name>
    <dbReference type="NCBI Taxonomy" id="334819"/>
    <lineage>
        <taxon>Eukaryota</taxon>
        <taxon>Fungi</taxon>
        <taxon>Dikarya</taxon>
        <taxon>Ascomycota</taxon>
        <taxon>Pezizomycotina</taxon>
        <taxon>Sordariomycetes</taxon>
        <taxon>Hypocreomycetidae</taxon>
        <taxon>Hypocreales</taxon>
        <taxon>Nectriaceae</taxon>
        <taxon>Fusarium</taxon>
        <taxon>Fusarium fujikuroi species complex</taxon>
    </lineage>
</organism>
<evidence type="ECO:0000313" key="3">
    <source>
        <dbReference type="Proteomes" id="UP000009096"/>
    </source>
</evidence>
<dbReference type="GeneID" id="30066641"/>
<reference evidence="2 3" key="1">
    <citation type="journal article" date="2010" name="Nature">
        <title>Comparative genomics reveals mobile pathogenicity chromosomes in Fusarium.</title>
        <authorList>
            <person name="Ma L.J."/>
            <person name="van der Does H.C."/>
            <person name="Borkovich K.A."/>
            <person name="Coleman J.J."/>
            <person name="Daboussi M.J."/>
            <person name="Di Pietro A."/>
            <person name="Dufresne M."/>
            <person name="Freitag M."/>
            <person name="Grabherr M."/>
            <person name="Henrissat B."/>
            <person name="Houterman P.M."/>
            <person name="Kang S."/>
            <person name="Shim W.B."/>
            <person name="Woloshuk C."/>
            <person name="Xie X."/>
            <person name="Xu J.R."/>
            <person name="Antoniw J."/>
            <person name="Baker S.E."/>
            <person name="Bluhm B.H."/>
            <person name="Breakspear A."/>
            <person name="Brown D.W."/>
            <person name="Butchko R.A."/>
            <person name="Chapman S."/>
            <person name="Coulson R."/>
            <person name="Coutinho P.M."/>
            <person name="Danchin E.G."/>
            <person name="Diener A."/>
            <person name="Gale L.R."/>
            <person name="Gardiner D.M."/>
            <person name="Goff S."/>
            <person name="Hammond-Kosack K.E."/>
            <person name="Hilburn K."/>
            <person name="Hua-Van A."/>
            <person name="Jonkers W."/>
            <person name="Kazan K."/>
            <person name="Kodira C.D."/>
            <person name="Koehrsen M."/>
            <person name="Kumar L."/>
            <person name="Lee Y.H."/>
            <person name="Li L."/>
            <person name="Manners J.M."/>
            <person name="Miranda-Saavedra D."/>
            <person name="Mukherjee M."/>
            <person name="Park G."/>
            <person name="Park J."/>
            <person name="Park S.Y."/>
            <person name="Proctor R.H."/>
            <person name="Regev A."/>
            <person name="Ruiz-Roldan M.C."/>
            <person name="Sain D."/>
            <person name="Sakthikumar S."/>
            <person name="Sykes S."/>
            <person name="Schwartz D.C."/>
            <person name="Turgeon B.G."/>
            <person name="Wapinski I."/>
            <person name="Yoder O."/>
            <person name="Young S."/>
            <person name="Zeng Q."/>
            <person name="Zhou S."/>
            <person name="Galagan J."/>
            <person name="Cuomo C.A."/>
            <person name="Kistler H.C."/>
            <person name="Rep M."/>
        </authorList>
    </citation>
    <scope>NUCLEOTIDE SEQUENCE [LARGE SCALE GENOMIC DNA]</scope>
    <source>
        <strain evidence="3">M3125 / FGSC 7600</strain>
    </source>
</reference>
<sequence length="110" mass="11929">MSSTHSQSFSNSLSLAWSALTWPLLWTQAPRVILAPDPSLPAAQPPEMCQASRWDLSDPTSKSPGCTNAECRIQHQIGAGALDLSPLLSLRPRSHIGCYRAFIDDATVLL</sequence>
<evidence type="ECO:0000313" key="2">
    <source>
        <dbReference type="EMBL" id="EWG49403.1"/>
    </source>
</evidence>
<evidence type="ECO:0000256" key="1">
    <source>
        <dbReference type="SAM" id="SignalP"/>
    </source>
</evidence>
<dbReference type="VEuPathDB" id="FungiDB:FVEG_08949"/>
<feature type="signal peptide" evidence="1">
    <location>
        <begin position="1"/>
        <end position="27"/>
    </location>
</feature>
<dbReference type="RefSeq" id="XP_018755594.1">
    <property type="nucleotide sequence ID" value="XM_018897839.1"/>
</dbReference>
<dbReference type="Proteomes" id="UP000009096">
    <property type="component" value="Chromosome 5"/>
</dbReference>
<feature type="chain" id="PRO_5004898747" evidence="1">
    <location>
        <begin position="28"/>
        <end position="110"/>
    </location>
</feature>